<evidence type="ECO:0000313" key="2">
    <source>
        <dbReference type="EMBL" id="PWI74185.1"/>
    </source>
</evidence>
<sequence length="307" mass="32514">MSSTNAEGGGRDACVPCLRSAHPQRLADSRSVNGRQQLPTMGPARRDTYLGVGRHTINGTHRADKTKRQKAGADGPLPLPSSDALPAEARGVSRSGALSGADRPAGRTTLDSGAWVAASHLVAGSHRADTTQTGTATATQPFFCVPSYTGGGRSLRRHNMAAGYCPAPQASARPHRPLTHCLVADPRGMEGVEHDDPLWARVVRTGGQRCVDEPTNPPPPLPTVTTTAAGSPPCVSRCSWHGPACALCALSGGGDDDDFTSSFLLQPGRRPGTQREDTEQATRSRTGWCPLRGRSASTWWRQCDQRE</sequence>
<reference evidence="2 3" key="1">
    <citation type="journal article" date="2016" name="Front. Microbiol.">
        <title>Genome and transcriptome sequences reveal the specific parasitism of the nematophagous Purpureocillium lilacinum 36-1.</title>
        <authorList>
            <person name="Xie J."/>
            <person name="Li S."/>
            <person name="Mo C."/>
            <person name="Xiao X."/>
            <person name="Peng D."/>
            <person name="Wang G."/>
            <person name="Xiao Y."/>
        </authorList>
    </citation>
    <scope>NUCLEOTIDE SEQUENCE [LARGE SCALE GENOMIC DNA]</scope>
    <source>
        <strain evidence="2 3">36-1</strain>
    </source>
</reference>
<gene>
    <name evidence="2" type="ORF">PCL_07499</name>
</gene>
<proteinExistence type="predicted"/>
<evidence type="ECO:0000256" key="1">
    <source>
        <dbReference type="SAM" id="MobiDB-lite"/>
    </source>
</evidence>
<name>A0A2U3EI34_PURLI</name>
<feature type="region of interest" description="Disordered" evidence="1">
    <location>
        <begin position="264"/>
        <end position="285"/>
    </location>
</feature>
<feature type="compositionally biased region" description="Basic and acidic residues" evidence="1">
    <location>
        <begin position="273"/>
        <end position="282"/>
    </location>
</feature>
<organism evidence="2 3">
    <name type="scientific">Purpureocillium lilacinum</name>
    <name type="common">Paecilomyces lilacinus</name>
    <dbReference type="NCBI Taxonomy" id="33203"/>
    <lineage>
        <taxon>Eukaryota</taxon>
        <taxon>Fungi</taxon>
        <taxon>Dikarya</taxon>
        <taxon>Ascomycota</taxon>
        <taxon>Pezizomycotina</taxon>
        <taxon>Sordariomycetes</taxon>
        <taxon>Hypocreomycetidae</taxon>
        <taxon>Hypocreales</taxon>
        <taxon>Ophiocordycipitaceae</taxon>
        <taxon>Purpureocillium</taxon>
    </lineage>
</organism>
<dbReference type="Proteomes" id="UP000245956">
    <property type="component" value="Unassembled WGS sequence"/>
</dbReference>
<accession>A0A2U3EI34</accession>
<feature type="compositionally biased region" description="Polar residues" evidence="1">
    <location>
        <begin position="30"/>
        <end position="39"/>
    </location>
</feature>
<dbReference type="EMBL" id="LCWV01000003">
    <property type="protein sequence ID" value="PWI74185.1"/>
    <property type="molecule type" value="Genomic_DNA"/>
</dbReference>
<protein>
    <submittedName>
        <fullName evidence="2">Uncharacterized protein</fullName>
    </submittedName>
</protein>
<feature type="region of interest" description="Disordered" evidence="1">
    <location>
        <begin position="23"/>
        <end position="106"/>
    </location>
</feature>
<dbReference type="AlphaFoldDB" id="A0A2U3EI34"/>
<evidence type="ECO:0000313" key="3">
    <source>
        <dbReference type="Proteomes" id="UP000245956"/>
    </source>
</evidence>
<comment type="caution">
    <text evidence="2">The sequence shown here is derived from an EMBL/GenBank/DDBJ whole genome shotgun (WGS) entry which is preliminary data.</text>
</comment>